<feature type="chain" id="PRO_5038499260" evidence="1">
    <location>
        <begin position="36"/>
        <end position="123"/>
    </location>
</feature>
<dbReference type="AlphaFoldDB" id="C9L7M5"/>
<evidence type="ECO:0000313" key="2">
    <source>
        <dbReference type="EMBL" id="EEX21770.1"/>
    </source>
</evidence>
<accession>C9L7M5</accession>
<dbReference type="STRING" id="537007.BLAHAN_05395"/>
<organism evidence="2 3">
    <name type="scientific">Blautia hansenii DSM 20583</name>
    <dbReference type="NCBI Taxonomy" id="537007"/>
    <lineage>
        <taxon>Bacteria</taxon>
        <taxon>Bacillati</taxon>
        <taxon>Bacillota</taxon>
        <taxon>Clostridia</taxon>
        <taxon>Lachnospirales</taxon>
        <taxon>Lachnospiraceae</taxon>
        <taxon>Blautia</taxon>
    </lineage>
</organism>
<protein>
    <submittedName>
        <fullName evidence="2">Uncharacterized protein</fullName>
    </submittedName>
</protein>
<evidence type="ECO:0000256" key="1">
    <source>
        <dbReference type="SAM" id="SignalP"/>
    </source>
</evidence>
<reference evidence="2" key="1">
    <citation type="submission" date="2009-09" db="EMBL/GenBank/DDBJ databases">
        <authorList>
            <person name="Weinstock G."/>
            <person name="Sodergren E."/>
            <person name="Clifton S."/>
            <person name="Fulton L."/>
            <person name="Fulton B."/>
            <person name="Courtney L."/>
            <person name="Fronick C."/>
            <person name="Harrison M."/>
            <person name="Strong C."/>
            <person name="Farmer C."/>
            <person name="Delahaunty K."/>
            <person name="Markovic C."/>
            <person name="Hall O."/>
            <person name="Minx P."/>
            <person name="Tomlinson C."/>
            <person name="Mitreva M."/>
            <person name="Nelson J."/>
            <person name="Hou S."/>
            <person name="Wollam A."/>
            <person name="Pepin K.H."/>
            <person name="Johnson M."/>
            <person name="Bhonagiri V."/>
            <person name="Nash W.E."/>
            <person name="Warren W."/>
            <person name="Chinwalla A."/>
            <person name="Mardis E.R."/>
            <person name="Wilson R.K."/>
        </authorList>
    </citation>
    <scope>NUCLEOTIDE SEQUENCE [LARGE SCALE GENOMIC DNA]</scope>
    <source>
        <strain evidence="2">DSM 20583</strain>
    </source>
</reference>
<evidence type="ECO:0000313" key="3">
    <source>
        <dbReference type="Proteomes" id="UP000003755"/>
    </source>
</evidence>
<feature type="signal peptide" evidence="1">
    <location>
        <begin position="1"/>
        <end position="35"/>
    </location>
</feature>
<dbReference type="EMBL" id="ABYU02000016">
    <property type="protein sequence ID" value="EEX21770.1"/>
    <property type="molecule type" value="Genomic_DNA"/>
</dbReference>
<comment type="caution">
    <text evidence="2">The sequence shown here is derived from an EMBL/GenBank/DDBJ whole genome shotgun (WGS) entry which is preliminary data.</text>
</comment>
<gene>
    <name evidence="2" type="ORF">BLAHAN_05395</name>
</gene>
<name>C9L7M5_BLAHA</name>
<dbReference type="HOGENOM" id="CLU_2010836_0_0_9"/>
<proteinExistence type="predicted"/>
<keyword evidence="3" id="KW-1185">Reference proteome</keyword>
<sequence>MSTQFYITVLLKLENKMKKKILIALLLVATLSALTGCYQTNTNINIGSDNENAVMQVGIGQLKKINKGYLYYDATTNIVYFWNGKISSEYSSTAPSPYYAPNGLPYKYNPSTNTLEEITLQEE</sequence>
<dbReference type="Proteomes" id="UP000003755">
    <property type="component" value="Unassembled WGS sequence"/>
</dbReference>
<keyword evidence="1" id="KW-0732">Signal</keyword>